<comment type="caution">
    <text evidence="2">The sequence shown here is derived from an EMBL/GenBank/DDBJ whole genome shotgun (WGS) entry which is preliminary data.</text>
</comment>
<sequence>MTSNPQSQLFQLLAQANEQRKTTDRIGEEARNQSSVTQSSLLPDIDSLRTQIESAGVGANPELEDDYLETLRTFRRLGQVAQSGSSKVTTSVSTELAKTLRIVDLYQSVYGQGALRKSTGGNVLIGMLYAHGASDEHLRGVS</sequence>
<gene>
    <name evidence="2" type="ORF">IXB50_12865</name>
</gene>
<dbReference type="AlphaFoldDB" id="A0A947GIL2"/>
<feature type="compositionally biased region" description="Basic and acidic residues" evidence="1">
    <location>
        <begin position="20"/>
        <end position="31"/>
    </location>
</feature>
<protein>
    <submittedName>
        <fullName evidence="2">Uncharacterized protein</fullName>
    </submittedName>
</protein>
<feature type="region of interest" description="Disordered" evidence="1">
    <location>
        <begin position="20"/>
        <end position="40"/>
    </location>
</feature>
<dbReference type="EMBL" id="JADOES010000023">
    <property type="protein sequence ID" value="MBT9316315.1"/>
    <property type="molecule type" value="Genomic_DNA"/>
</dbReference>
<organism evidence="2 3">
    <name type="scientific">Leptothoe spongobia TAU-MAC 1115</name>
    <dbReference type="NCBI Taxonomy" id="1967444"/>
    <lineage>
        <taxon>Bacteria</taxon>
        <taxon>Bacillati</taxon>
        <taxon>Cyanobacteriota</taxon>
        <taxon>Cyanophyceae</taxon>
        <taxon>Nodosilineales</taxon>
        <taxon>Cymatolegaceae</taxon>
        <taxon>Leptothoe</taxon>
        <taxon>Leptothoe spongobia</taxon>
    </lineage>
</organism>
<proteinExistence type="predicted"/>
<evidence type="ECO:0000256" key="1">
    <source>
        <dbReference type="SAM" id="MobiDB-lite"/>
    </source>
</evidence>
<dbReference type="Proteomes" id="UP000717364">
    <property type="component" value="Unassembled WGS sequence"/>
</dbReference>
<name>A0A947GIL2_9CYAN</name>
<evidence type="ECO:0000313" key="3">
    <source>
        <dbReference type="Proteomes" id="UP000717364"/>
    </source>
</evidence>
<reference evidence="2" key="1">
    <citation type="submission" date="2020-11" db="EMBL/GenBank/DDBJ databases">
        <authorList>
            <person name="Konstantinou D."/>
            <person name="Gkelis S."/>
            <person name="Popin R."/>
            <person name="Fewer D."/>
            <person name="Sivonen K."/>
        </authorList>
    </citation>
    <scope>NUCLEOTIDE SEQUENCE</scope>
    <source>
        <strain evidence="2">TAU-MAC 1115</strain>
    </source>
</reference>
<dbReference type="RefSeq" id="WP_215609384.1">
    <property type="nucleotide sequence ID" value="NZ_JADOES010000023.1"/>
</dbReference>
<evidence type="ECO:0000313" key="2">
    <source>
        <dbReference type="EMBL" id="MBT9316315.1"/>
    </source>
</evidence>
<reference evidence="2" key="2">
    <citation type="journal article" date="2021" name="Mar. Drugs">
        <title>Genome Reduction and Secondary Metabolism of the Marine Sponge-Associated Cyanobacterium Leptothoe.</title>
        <authorList>
            <person name="Konstantinou D."/>
            <person name="Popin R.V."/>
            <person name="Fewer D.P."/>
            <person name="Sivonen K."/>
            <person name="Gkelis S."/>
        </authorList>
    </citation>
    <scope>NUCLEOTIDE SEQUENCE</scope>
    <source>
        <strain evidence="2">TAU-MAC 1115</strain>
    </source>
</reference>
<keyword evidence="3" id="KW-1185">Reference proteome</keyword>
<accession>A0A947GIL2</accession>